<proteinExistence type="predicted"/>
<dbReference type="SUPFAM" id="SSF55785">
    <property type="entry name" value="PYP-like sensor domain (PAS domain)"/>
    <property type="match status" value="1"/>
</dbReference>
<evidence type="ECO:0000259" key="2">
    <source>
        <dbReference type="PROSITE" id="PS50113"/>
    </source>
</evidence>
<dbReference type="InterPro" id="IPR029787">
    <property type="entry name" value="Nucleotide_cyclase"/>
</dbReference>
<comment type="caution">
    <text evidence="4">The sequence shown here is derived from an EMBL/GenBank/DDBJ whole genome shotgun (WGS) entry which is preliminary data.</text>
</comment>
<dbReference type="PANTHER" id="PTHR44757">
    <property type="entry name" value="DIGUANYLATE CYCLASE DGCP"/>
    <property type="match status" value="1"/>
</dbReference>
<evidence type="ECO:0000259" key="3">
    <source>
        <dbReference type="PROSITE" id="PS50887"/>
    </source>
</evidence>
<feature type="region of interest" description="Disordered" evidence="1">
    <location>
        <begin position="1"/>
        <end position="25"/>
    </location>
</feature>
<dbReference type="InterPro" id="IPR043128">
    <property type="entry name" value="Rev_trsase/Diguanyl_cyclase"/>
</dbReference>
<dbReference type="PROSITE" id="PS50113">
    <property type="entry name" value="PAC"/>
    <property type="match status" value="1"/>
</dbReference>
<dbReference type="CDD" id="cd01949">
    <property type="entry name" value="GGDEF"/>
    <property type="match status" value="1"/>
</dbReference>
<dbReference type="InterPro" id="IPR000160">
    <property type="entry name" value="GGDEF_dom"/>
</dbReference>
<dbReference type="Gene3D" id="3.30.450.20">
    <property type="entry name" value="PAS domain"/>
    <property type="match status" value="1"/>
</dbReference>
<dbReference type="AlphaFoldDB" id="A0A7W6CVH5"/>
<sequence>MLDLATRARRPQDRSGPAARPGADAETVASLKAELAAARERLRERESCLREARRLIGGALSAAGAGVWRCRLADERLNWTAGVYDLFDVRQGSPLRRQEILELYEPRSRAALEAARARAISDGQGFALDAAIVTARGRSRWIRISATVGRGSRGVRELYGLKQDVTEAKAAAEQARRLAQMDPVTGLANRALFEARLAGLCVEGRGGALLLADLDGFKQVNDTFGHAIGDDCLRETGARLRTACRGAALVARIGGDEFAVLLDRGWARPETERLAAAVVEALGAPVERGAGRIRFGASVGVAFSAGGTPSELFMQADVALYAAKAAGRGAFRVFDSATMRPEAPIRP</sequence>
<dbReference type="InterPro" id="IPR035965">
    <property type="entry name" value="PAS-like_dom_sf"/>
</dbReference>
<keyword evidence="5" id="KW-1185">Reference proteome</keyword>
<evidence type="ECO:0000313" key="4">
    <source>
        <dbReference type="EMBL" id="MBB3971875.1"/>
    </source>
</evidence>
<gene>
    <name evidence="4" type="ORF">GGR24_000508</name>
</gene>
<evidence type="ECO:0000313" key="5">
    <source>
        <dbReference type="Proteomes" id="UP000528964"/>
    </source>
</evidence>
<dbReference type="Proteomes" id="UP000528964">
    <property type="component" value="Unassembled WGS sequence"/>
</dbReference>
<dbReference type="SMART" id="SM00267">
    <property type="entry name" value="GGDEF"/>
    <property type="match status" value="1"/>
</dbReference>
<evidence type="ECO:0000256" key="1">
    <source>
        <dbReference type="SAM" id="MobiDB-lite"/>
    </source>
</evidence>
<dbReference type="RefSeq" id="WP_183393718.1">
    <property type="nucleotide sequence ID" value="NZ_JACIDR010000001.1"/>
</dbReference>
<dbReference type="Pfam" id="PF00990">
    <property type="entry name" value="GGDEF"/>
    <property type="match status" value="1"/>
</dbReference>
<dbReference type="NCBIfam" id="TIGR00254">
    <property type="entry name" value="GGDEF"/>
    <property type="match status" value="1"/>
</dbReference>
<organism evidence="4 5">
    <name type="scientific">Hansschlegelia beijingensis</name>
    <dbReference type="NCBI Taxonomy" id="1133344"/>
    <lineage>
        <taxon>Bacteria</taxon>
        <taxon>Pseudomonadati</taxon>
        <taxon>Pseudomonadota</taxon>
        <taxon>Alphaproteobacteria</taxon>
        <taxon>Hyphomicrobiales</taxon>
        <taxon>Methylopilaceae</taxon>
        <taxon>Hansschlegelia</taxon>
    </lineage>
</organism>
<dbReference type="InterPro" id="IPR052155">
    <property type="entry name" value="Biofilm_reg_signaling"/>
</dbReference>
<dbReference type="SUPFAM" id="SSF55073">
    <property type="entry name" value="Nucleotide cyclase"/>
    <property type="match status" value="1"/>
</dbReference>
<accession>A0A7W6CVH5</accession>
<feature type="domain" description="PAC" evidence="2">
    <location>
        <begin position="126"/>
        <end position="177"/>
    </location>
</feature>
<name>A0A7W6CVH5_9HYPH</name>
<dbReference type="EMBL" id="JACIDR010000001">
    <property type="protein sequence ID" value="MBB3971875.1"/>
    <property type="molecule type" value="Genomic_DNA"/>
</dbReference>
<dbReference type="InterPro" id="IPR000700">
    <property type="entry name" value="PAS-assoc_C"/>
</dbReference>
<dbReference type="PROSITE" id="PS50887">
    <property type="entry name" value="GGDEF"/>
    <property type="match status" value="1"/>
</dbReference>
<protein>
    <submittedName>
        <fullName evidence="4">Diguanylate cyclase (GGDEF)-like protein</fullName>
    </submittedName>
</protein>
<feature type="domain" description="GGDEF" evidence="3">
    <location>
        <begin position="205"/>
        <end position="336"/>
    </location>
</feature>
<dbReference type="Gene3D" id="3.30.70.270">
    <property type="match status" value="1"/>
</dbReference>
<reference evidence="4 5" key="1">
    <citation type="submission" date="2020-08" db="EMBL/GenBank/DDBJ databases">
        <title>Genomic Encyclopedia of Type Strains, Phase IV (KMG-IV): sequencing the most valuable type-strain genomes for metagenomic binning, comparative biology and taxonomic classification.</title>
        <authorList>
            <person name="Goeker M."/>
        </authorList>
    </citation>
    <scope>NUCLEOTIDE SEQUENCE [LARGE SCALE GENOMIC DNA]</scope>
    <source>
        <strain evidence="4 5">DSM 25481</strain>
    </source>
</reference>
<dbReference type="PANTHER" id="PTHR44757:SF2">
    <property type="entry name" value="BIOFILM ARCHITECTURE MAINTENANCE PROTEIN MBAA"/>
    <property type="match status" value="1"/>
</dbReference>